<accession>A0ABT2Y518</accession>
<dbReference type="InterPro" id="IPR036890">
    <property type="entry name" value="HATPase_C_sf"/>
</dbReference>
<sequence length="675" mass="78063">MLNIEILKQKKMQMSGSKILDSIQNKTMQNIDLFVREAVQNSIDAFDTRQKSSEINIDINYKSFDSYALCNKLEMIGEVISKRNDLVDKYLSFSDKNCIGLVGDLDPEVVSKFANKQDQNLYNLVYDVMYKKSESNSGGSWGIGKTSFYRLGIGIIFYYSRIKINNEYQSRLVGVLIENELRSNSIIKTSEYSGIAFFGKQKNDYTIPVTDDHEILSFLSVFDLKPYEGNETGTILIIPYVDEMVFLPNCQGNFGRNTIFPWERDLRKAFELSFQKWYFPRFNNKSVKPYISLTYNGNKFDSFNTFEVFKHLQLMYNYKFSDHELYQVKDIEIKDLGIVGRFIFGVFDDDQLKINPPHNQHSPFQFLGIVHDDEDAIDSNEPIIMFTRKPGMIIDYKKSFPWVSPKLSTPPNQYFIGIFILETNDELEAYFRASEKADHMDWGDIGSFTNKKMVDLQPFKLITSRLRKIQKAQQKNLDDPISEDNLKELGKILANMLLPNEDYGDLPTLKTPPNGRGGGTVIGKSRIHKLSIEDISYEKYVTMLVRLQWKSTINRIEIFFKILSGSKAISIDEWNQIGLDSPFKIEKIGVFILQIDKNKNIKNNTFFFNENQSITAFEDFTIEKIISENGSTIGYRFNNIKHIEIDIRIALYLTVIDKSINIDLVHTIDRGNSDE</sequence>
<keyword evidence="2" id="KW-1185">Reference proteome</keyword>
<dbReference type="RefSeq" id="WP_263607989.1">
    <property type="nucleotide sequence ID" value="NZ_JAOVQM010000002.1"/>
</dbReference>
<organism evidence="1 2">
    <name type="scientific">Paracholeplasma manati</name>
    <dbReference type="NCBI Taxonomy" id="591373"/>
    <lineage>
        <taxon>Bacteria</taxon>
        <taxon>Bacillati</taxon>
        <taxon>Mycoplasmatota</taxon>
        <taxon>Mollicutes</taxon>
        <taxon>Acholeplasmatales</taxon>
        <taxon>Acholeplasmataceae</taxon>
        <taxon>Paracholeplasma</taxon>
    </lineage>
</organism>
<evidence type="ECO:0000313" key="1">
    <source>
        <dbReference type="EMBL" id="MCV2231836.1"/>
    </source>
</evidence>
<gene>
    <name evidence="1" type="ORF">N7548_03240</name>
</gene>
<evidence type="ECO:0000313" key="2">
    <source>
        <dbReference type="Proteomes" id="UP001177160"/>
    </source>
</evidence>
<reference evidence="1" key="1">
    <citation type="submission" date="2022-09" db="EMBL/GenBank/DDBJ databases">
        <title>Novel Mycoplasma species identified in domestic and wild animals.</title>
        <authorList>
            <person name="Volokhov D.V."/>
            <person name="Furtak V.A."/>
            <person name="Zagorodnyaya T.A."/>
        </authorList>
    </citation>
    <scope>NUCLEOTIDE SEQUENCE</scope>
    <source>
        <strain evidence="1">Oakley</strain>
    </source>
</reference>
<protein>
    <submittedName>
        <fullName evidence="1">Uncharacterized protein</fullName>
    </submittedName>
</protein>
<comment type="caution">
    <text evidence="1">The sequence shown here is derived from an EMBL/GenBank/DDBJ whole genome shotgun (WGS) entry which is preliminary data.</text>
</comment>
<proteinExistence type="predicted"/>
<dbReference type="Proteomes" id="UP001177160">
    <property type="component" value="Unassembled WGS sequence"/>
</dbReference>
<dbReference type="Gene3D" id="3.30.565.10">
    <property type="entry name" value="Histidine kinase-like ATPase, C-terminal domain"/>
    <property type="match status" value="1"/>
</dbReference>
<name>A0ABT2Y518_9MOLU</name>
<dbReference type="EMBL" id="JAOVQM010000002">
    <property type="protein sequence ID" value="MCV2231836.1"/>
    <property type="molecule type" value="Genomic_DNA"/>
</dbReference>